<dbReference type="Pfam" id="PF04434">
    <property type="entry name" value="SWIM"/>
    <property type="match status" value="1"/>
</dbReference>
<dbReference type="InterPro" id="IPR007527">
    <property type="entry name" value="Znf_SWIM"/>
</dbReference>
<reference evidence="10" key="2">
    <citation type="submission" date="2006-08" db="EMBL/GenBank/DDBJ databases">
        <authorList>
            <person name="Childs K."/>
        </authorList>
    </citation>
    <scope>NUCLEOTIDE SEQUENCE</scope>
</reference>
<dbReference type="InterPro" id="IPR001207">
    <property type="entry name" value="Transposase_mutator"/>
</dbReference>
<evidence type="ECO:0000256" key="2">
    <source>
        <dbReference type="ARBA" id="ARBA00022723"/>
    </source>
</evidence>
<evidence type="ECO:0000256" key="5">
    <source>
        <dbReference type="ARBA" id="ARBA00023125"/>
    </source>
</evidence>
<evidence type="ECO:0000313" key="10">
    <source>
        <dbReference type="EMBL" id="AAT39304.2"/>
    </source>
</evidence>
<evidence type="ECO:0000256" key="1">
    <source>
        <dbReference type="ARBA" id="ARBA00022578"/>
    </source>
</evidence>
<keyword evidence="5" id="KW-0238">DNA-binding</keyword>
<evidence type="ECO:0000256" key="7">
    <source>
        <dbReference type="PROSITE-ProRule" id="PRU00325"/>
    </source>
</evidence>
<evidence type="ECO:0000256" key="3">
    <source>
        <dbReference type="ARBA" id="ARBA00022771"/>
    </source>
</evidence>
<keyword evidence="6" id="KW-0233">DNA recombination</keyword>
<organism evidence="10">
    <name type="scientific">Solanum demissum</name>
    <name type="common">Wild potato</name>
    <dbReference type="NCBI Taxonomy" id="50514"/>
    <lineage>
        <taxon>Eukaryota</taxon>
        <taxon>Viridiplantae</taxon>
        <taxon>Streptophyta</taxon>
        <taxon>Embryophyta</taxon>
        <taxon>Tracheophyta</taxon>
        <taxon>Spermatophyta</taxon>
        <taxon>Magnoliopsida</taxon>
        <taxon>eudicotyledons</taxon>
        <taxon>Gunneridae</taxon>
        <taxon>Pentapetalae</taxon>
        <taxon>asterids</taxon>
        <taxon>lamiids</taxon>
        <taxon>Solanales</taxon>
        <taxon>Solanaceae</taxon>
        <taxon>Solanoideae</taxon>
        <taxon>Solaneae</taxon>
        <taxon>Solanum</taxon>
    </lineage>
</organism>
<keyword evidence="2" id="KW-0479">Metal-binding</keyword>
<feature type="region of interest" description="Disordered" evidence="8">
    <location>
        <begin position="721"/>
        <end position="779"/>
    </location>
</feature>
<keyword evidence="3 7" id="KW-0863">Zinc-finger</keyword>
<dbReference type="PANTHER" id="PTHR31973:SF189">
    <property type="entry name" value="TRANSPOSASE, MUDR, PLANT, MULE TRANSPOSASE DOMAIN PROTEIN-RELATED"/>
    <property type="match status" value="1"/>
</dbReference>
<evidence type="ECO:0000259" key="9">
    <source>
        <dbReference type="PROSITE" id="PS50966"/>
    </source>
</evidence>
<sequence>MTEKVDLVFNYGGKWVLSPQVVYIKKLDETWHGYDVDLLSYIDICSEFIEKYGFRAVKQLLVTGPTGRYYLLEDDSSIRTLQSALSSQFSVLQLFVVDEDEATVVIPNICDLNKPYPAVPVEVATDCESNEEDEDQNEPIPSYYNSDELEVFRKEKNREISDKLDRFLELEKGMCFKDLKEAKRIVSFYSIVRKVALKVEKSDSTRLRYLCDIGCPFECLISEDRKNQGFKIKTLNTKHSCGENVFKNRRATQEALAYYFKKKLQNNPKYSVNDMRQDLDDNFNLNVSYSKMKRVKRLVLEKLEGSYIDEFNKLEGYAQELRDSNPGTDVIINISRDALEQGKRRFLRMYVCIQALKNGWKGGKCKGILLVAMGQDSVKHFYPLAWAVVDRETSRTWKWFIELLRNSLDLANGEGVTFMSDMHKGLLDAVSQVFPKAHHRWCARHIEANWSKAWKGVQMRKLLWWSAWSTYEEEFHDQLKVMGAVSKQAAKDLVWYPAQNWCRAYFDTVCKNHSCENNFTESFNKWILEARAKPIIKMLENIRIKIMNRLQKLEEEGKNWKGDFSPYAMELYNDFNIIAQCCQVQSNGDQGYEVVEGEDRHVVNLNRKKCTCRTWDLTGILCPHAIKAYLHDKQEPLDQLSWWYSREAYMLVYMHKIQPVRGEKFWKVDPSHAMEPPEIHKLVGRPKLKRKREKDEARKREGVWSASRKGLKMTCGHCSATGHNQRRCPMLQRSKQPAQDVPVQREKIVADESEDEQHVAPSSAVADEDRGEHESEDEQTILRPKAISEARTRLQAKKIQIRPTGTRRIGFKGDDNGVSIPTNLPYSPRKLAWKGKETMTSNQLTAEKETRIGNLKAKKGKKSTTLDQLTVEKEKKIGKLKAKRGGKK</sequence>
<protein>
    <submittedName>
        <fullName evidence="10">Transposon MuDR mudrA-like protein, putative</fullName>
    </submittedName>
</protein>
<dbReference type="Pfam" id="PF03108">
    <property type="entry name" value="DBD_Tnp_Mut"/>
    <property type="match status" value="1"/>
</dbReference>
<dbReference type="PANTHER" id="PTHR31973">
    <property type="entry name" value="POLYPROTEIN, PUTATIVE-RELATED"/>
    <property type="match status" value="1"/>
</dbReference>
<evidence type="ECO:0000256" key="6">
    <source>
        <dbReference type="ARBA" id="ARBA00023172"/>
    </source>
</evidence>
<dbReference type="InterPro" id="IPR006564">
    <property type="entry name" value="Znf_PMZ"/>
</dbReference>
<name>Q6L3K3_SOLDE</name>
<dbReference type="PROSITE" id="PS01007">
    <property type="entry name" value="TRANSPOSASE_MUTATOR"/>
    <property type="match status" value="1"/>
</dbReference>
<evidence type="ECO:0000256" key="8">
    <source>
        <dbReference type="SAM" id="MobiDB-lite"/>
    </source>
</evidence>
<reference evidence="10" key="1">
    <citation type="submission" date="2004-06" db="EMBL/GenBank/DDBJ databases">
        <authorList>
            <person name="Buell R."/>
            <person name="Liu J."/>
            <person name="Childs K."/>
            <person name="Zaborsky J."/>
            <person name="Tallon L."/>
            <person name="Wirtz U."/>
            <person name="Wei F."/>
            <person name="Kuang H."/>
            <person name="Zhang P."/>
            <person name="Marano M."/>
            <person name="Baker B."/>
        </authorList>
    </citation>
    <scope>NUCLEOTIDE SEQUENCE</scope>
</reference>
<dbReference type="InterPro" id="IPR004332">
    <property type="entry name" value="Transposase_MuDR"/>
</dbReference>
<dbReference type="PROSITE" id="PS50966">
    <property type="entry name" value="ZF_SWIM"/>
    <property type="match status" value="1"/>
</dbReference>
<accession>Q6L3K3</accession>
<dbReference type="GO" id="GO:0003677">
    <property type="term" value="F:DNA binding"/>
    <property type="evidence" value="ECO:0007669"/>
    <property type="project" value="UniProtKB-KW"/>
</dbReference>
<gene>
    <name evidence="10" type="ORF">SDM1_28t00007</name>
</gene>
<dbReference type="AlphaFoldDB" id="Q6L3K3"/>
<keyword evidence="1" id="KW-0815">Transposition</keyword>
<feature type="domain" description="SWIM-type" evidence="9">
    <location>
        <begin position="592"/>
        <end position="633"/>
    </location>
</feature>
<keyword evidence="4" id="KW-0862">Zinc</keyword>
<evidence type="ECO:0000256" key="4">
    <source>
        <dbReference type="ARBA" id="ARBA00022833"/>
    </source>
</evidence>
<dbReference type="GO" id="GO:0008270">
    <property type="term" value="F:zinc ion binding"/>
    <property type="evidence" value="ECO:0007669"/>
    <property type="project" value="UniProtKB-KW"/>
</dbReference>
<dbReference type="SMART" id="SM00575">
    <property type="entry name" value="ZnF_PMZ"/>
    <property type="match status" value="1"/>
</dbReference>
<dbReference type="Pfam" id="PF10551">
    <property type="entry name" value="MULE"/>
    <property type="match status" value="1"/>
</dbReference>
<dbReference type="GO" id="GO:0006313">
    <property type="term" value="P:DNA transposition"/>
    <property type="evidence" value="ECO:0007669"/>
    <property type="project" value="InterPro"/>
</dbReference>
<dbReference type="GO" id="GO:0004803">
    <property type="term" value="F:transposase activity"/>
    <property type="evidence" value="ECO:0007669"/>
    <property type="project" value="InterPro"/>
</dbReference>
<dbReference type="EMBL" id="AC149302">
    <property type="protein sequence ID" value="AAT39304.2"/>
    <property type="molecule type" value="Genomic_DNA"/>
</dbReference>
<dbReference type="InterPro" id="IPR018289">
    <property type="entry name" value="MULE_transposase_dom"/>
</dbReference>
<proteinExistence type="predicted"/>